<dbReference type="AlphaFoldDB" id="T1KCH3"/>
<dbReference type="HOGENOM" id="CLU_018074_2_1_1"/>
<dbReference type="InterPro" id="IPR018000">
    <property type="entry name" value="Neurotransmitter_ion_chnl_CS"/>
</dbReference>
<evidence type="ECO:0000256" key="6">
    <source>
        <dbReference type="SAM" id="SignalP"/>
    </source>
</evidence>
<evidence type="ECO:0000313" key="9">
    <source>
        <dbReference type="Proteomes" id="UP000015104"/>
    </source>
</evidence>
<dbReference type="FunFam" id="2.70.170.10:FF:000028">
    <property type="entry name" value="AcetylCholine Receptor"/>
    <property type="match status" value="1"/>
</dbReference>
<protein>
    <recommendedName>
        <fullName evidence="7">Neurotransmitter-gated ion-channel ligand-binding domain-containing protein</fullName>
    </recommendedName>
</protein>
<feature type="transmembrane region" description="Helical" evidence="5">
    <location>
        <begin position="266"/>
        <end position="284"/>
    </location>
</feature>
<accession>T1KCH3</accession>
<dbReference type="InterPro" id="IPR006201">
    <property type="entry name" value="Neur_channel"/>
</dbReference>
<evidence type="ECO:0000256" key="2">
    <source>
        <dbReference type="ARBA" id="ARBA00022692"/>
    </source>
</evidence>
<dbReference type="SUPFAM" id="SSF90112">
    <property type="entry name" value="Neurotransmitter-gated ion-channel transmembrane pore"/>
    <property type="match status" value="1"/>
</dbReference>
<evidence type="ECO:0000259" key="7">
    <source>
        <dbReference type="Pfam" id="PF02931"/>
    </source>
</evidence>
<evidence type="ECO:0000256" key="1">
    <source>
        <dbReference type="ARBA" id="ARBA00004141"/>
    </source>
</evidence>
<evidence type="ECO:0000256" key="3">
    <source>
        <dbReference type="ARBA" id="ARBA00022989"/>
    </source>
</evidence>
<dbReference type="GO" id="GO:0016020">
    <property type="term" value="C:membrane"/>
    <property type="evidence" value="ECO:0007669"/>
    <property type="project" value="UniProtKB-SubCell"/>
</dbReference>
<dbReference type="InterPro" id="IPR036734">
    <property type="entry name" value="Neur_chan_lig-bd_sf"/>
</dbReference>
<dbReference type="Gene3D" id="2.70.170.10">
    <property type="entry name" value="Neurotransmitter-gated ion-channel ligand-binding domain"/>
    <property type="match status" value="1"/>
</dbReference>
<dbReference type="Proteomes" id="UP000015104">
    <property type="component" value="Unassembled WGS sequence"/>
</dbReference>
<feature type="signal peptide" evidence="6">
    <location>
        <begin position="1"/>
        <end position="22"/>
    </location>
</feature>
<keyword evidence="4 5" id="KW-0472">Membrane</keyword>
<feature type="transmembrane region" description="Helical" evidence="5">
    <location>
        <begin position="388"/>
        <end position="408"/>
    </location>
</feature>
<comment type="subcellular location">
    <subcellularLocation>
        <location evidence="1">Membrane</location>
        <topology evidence="1">Multi-pass membrane protein</topology>
    </subcellularLocation>
</comment>
<feature type="transmembrane region" description="Helical" evidence="5">
    <location>
        <begin position="296"/>
        <end position="315"/>
    </location>
</feature>
<name>T1KCH3_TETUR</name>
<dbReference type="eggNOG" id="KOG3645">
    <property type="taxonomic scope" value="Eukaryota"/>
</dbReference>
<dbReference type="STRING" id="32264.T1KCH3"/>
<evidence type="ECO:0000256" key="5">
    <source>
        <dbReference type="SAM" id="Phobius"/>
    </source>
</evidence>
<dbReference type="KEGG" id="tut:107362495"/>
<keyword evidence="9" id="KW-1185">Reference proteome</keyword>
<dbReference type="InterPro" id="IPR036719">
    <property type="entry name" value="Neuro-gated_channel_TM_sf"/>
</dbReference>
<dbReference type="OrthoDB" id="6516677at2759"/>
<evidence type="ECO:0000256" key="4">
    <source>
        <dbReference type="ARBA" id="ARBA00023136"/>
    </source>
</evidence>
<keyword evidence="2 5" id="KW-0812">Transmembrane</keyword>
<feature type="chain" id="PRO_5004591376" description="Neurotransmitter-gated ion-channel ligand-binding domain-containing protein" evidence="6">
    <location>
        <begin position="23"/>
        <end position="410"/>
    </location>
</feature>
<dbReference type="GO" id="GO:0005230">
    <property type="term" value="F:extracellular ligand-gated monoatomic ion channel activity"/>
    <property type="evidence" value="ECO:0007669"/>
    <property type="project" value="InterPro"/>
</dbReference>
<keyword evidence="6" id="KW-0732">Signal</keyword>
<dbReference type="InterPro" id="IPR038050">
    <property type="entry name" value="Neuro_actylchol_rec"/>
</dbReference>
<dbReference type="Gene3D" id="1.20.58.390">
    <property type="entry name" value="Neurotransmitter-gated ion-channel transmembrane domain"/>
    <property type="match status" value="1"/>
</dbReference>
<reference evidence="8" key="2">
    <citation type="submission" date="2015-06" db="UniProtKB">
        <authorList>
            <consortium name="EnsemblMetazoa"/>
        </authorList>
    </citation>
    <scope>IDENTIFICATION</scope>
</reference>
<organism evidence="8 9">
    <name type="scientific">Tetranychus urticae</name>
    <name type="common">Two-spotted spider mite</name>
    <dbReference type="NCBI Taxonomy" id="32264"/>
    <lineage>
        <taxon>Eukaryota</taxon>
        <taxon>Metazoa</taxon>
        <taxon>Ecdysozoa</taxon>
        <taxon>Arthropoda</taxon>
        <taxon>Chelicerata</taxon>
        <taxon>Arachnida</taxon>
        <taxon>Acari</taxon>
        <taxon>Acariformes</taxon>
        <taxon>Trombidiformes</taxon>
        <taxon>Prostigmata</taxon>
        <taxon>Eleutherengona</taxon>
        <taxon>Raphignathae</taxon>
        <taxon>Tetranychoidea</taxon>
        <taxon>Tetranychidae</taxon>
        <taxon>Tetranychus</taxon>
    </lineage>
</organism>
<dbReference type="SUPFAM" id="SSF63712">
    <property type="entry name" value="Nicotinic receptor ligand binding domain-like"/>
    <property type="match status" value="1"/>
</dbReference>
<dbReference type="PANTHER" id="PTHR18945">
    <property type="entry name" value="NEUROTRANSMITTER GATED ION CHANNEL"/>
    <property type="match status" value="1"/>
</dbReference>
<dbReference type="PROSITE" id="PS00236">
    <property type="entry name" value="NEUROTR_ION_CHANNEL"/>
    <property type="match status" value="1"/>
</dbReference>
<evidence type="ECO:0000313" key="8">
    <source>
        <dbReference type="EnsemblMetazoa" id="tetur08g07620.1"/>
    </source>
</evidence>
<dbReference type="OMA" id="VWTPQIT"/>
<proteinExistence type="predicted"/>
<dbReference type="EnsemblMetazoa" id="tetur08g07620.1">
    <property type="protein sequence ID" value="tetur08g07620.1"/>
    <property type="gene ID" value="tetur08g07620"/>
</dbReference>
<keyword evidence="3 5" id="KW-1133">Transmembrane helix</keyword>
<dbReference type="EMBL" id="CAEY01001960">
    <property type="status" value="NOT_ANNOTATED_CDS"/>
    <property type="molecule type" value="Genomic_DNA"/>
</dbReference>
<dbReference type="CDD" id="cd18989">
    <property type="entry name" value="LGIC_ECD_cation"/>
    <property type="match status" value="1"/>
</dbReference>
<dbReference type="Pfam" id="PF02931">
    <property type="entry name" value="Neur_chan_LBD"/>
    <property type="match status" value="1"/>
</dbReference>
<sequence>MLKKVFNSILITLITFITTVQSEDKYSAIKALRSDLLKNYDRYSRPVKQPSTCINVTFTLGIAEIIDVDIIEQTFHLSGVLILRWKDEFLTWDPSKYYGIKKLKFDSNEIWTPDIVVFNMAVGNNWIGVDSHSIIEVNYDGKINLRLPSNLAVGCYIDLADYPFDKQLCSLYFGSWSYNVNEIRLVKGKRLVRKPYFEQLEWSVEKIEGFLHDVKGFESHKSVVEIDISVARRVNIHLYYIAIPYLTASLLGLVAFLVPIGSIYRIVFGSLAIFILIFLLSFLADNIGFHSLGVPYAVRCISINIMLITISLVVTNMTYQLIMSLMVTCPPLPSFLAHHLTNPILARIFVLKVNLESTKFDEEANVNDFSNQQPFQSTSRAAIREWALLLRLIDRLLLITYIVVIIIYHS</sequence>
<dbReference type="GO" id="GO:0004888">
    <property type="term" value="F:transmembrane signaling receptor activity"/>
    <property type="evidence" value="ECO:0007669"/>
    <property type="project" value="InterPro"/>
</dbReference>
<feature type="domain" description="Neurotransmitter-gated ion-channel ligand-binding" evidence="7">
    <location>
        <begin position="31"/>
        <end position="233"/>
    </location>
</feature>
<reference evidence="9" key="1">
    <citation type="submission" date="2011-08" db="EMBL/GenBank/DDBJ databases">
        <authorList>
            <person name="Rombauts S."/>
        </authorList>
    </citation>
    <scope>NUCLEOTIDE SEQUENCE</scope>
    <source>
        <strain evidence="9">London</strain>
    </source>
</reference>
<dbReference type="InterPro" id="IPR006202">
    <property type="entry name" value="Neur_chan_lig-bd"/>
</dbReference>
<gene>
    <name evidence="8" type="primary">107362495</name>
</gene>
<feature type="transmembrane region" description="Helical" evidence="5">
    <location>
        <begin position="238"/>
        <end position="259"/>
    </location>
</feature>